<keyword evidence="2" id="KW-1185">Reference proteome</keyword>
<name>A0A4R2B8S8_9BACI</name>
<dbReference type="InterPro" id="IPR018775">
    <property type="entry name" value="RlaP"/>
</dbReference>
<accession>A0A4R2B8S8</accession>
<evidence type="ECO:0008006" key="3">
    <source>
        <dbReference type="Google" id="ProtNLM"/>
    </source>
</evidence>
<dbReference type="PANTHER" id="PTHR34817">
    <property type="entry name" value="NUCLEOTIDYLTRANSFERASE"/>
    <property type="match status" value="1"/>
</dbReference>
<evidence type="ECO:0000313" key="1">
    <source>
        <dbReference type="EMBL" id="TCN23111.1"/>
    </source>
</evidence>
<dbReference type="RefSeq" id="WP_132009070.1">
    <property type="nucleotide sequence ID" value="NZ_JABUHM010000008.1"/>
</dbReference>
<organism evidence="1 2">
    <name type="scientific">Mesobacillus foraminis</name>
    <dbReference type="NCBI Taxonomy" id="279826"/>
    <lineage>
        <taxon>Bacteria</taxon>
        <taxon>Bacillati</taxon>
        <taxon>Bacillota</taxon>
        <taxon>Bacilli</taxon>
        <taxon>Bacillales</taxon>
        <taxon>Bacillaceae</taxon>
        <taxon>Mesobacillus</taxon>
    </lineage>
</organism>
<proteinExistence type="predicted"/>
<evidence type="ECO:0000313" key="2">
    <source>
        <dbReference type="Proteomes" id="UP000295689"/>
    </source>
</evidence>
<gene>
    <name evidence="1" type="ORF">EV146_109271</name>
</gene>
<dbReference type="EMBL" id="SLVV01000009">
    <property type="protein sequence ID" value="TCN23111.1"/>
    <property type="molecule type" value="Genomic_DNA"/>
</dbReference>
<dbReference type="Proteomes" id="UP000295689">
    <property type="component" value="Unassembled WGS sequence"/>
</dbReference>
<sequence length="254" mass="29433">MEEWLKKIETDHHIDVLFACEAGSRAWGYHSPESDRDIRYIYKYKELRDYLSIDDPPEVIDHSFPFDSQGWDVKKAFRLMRKSNPSLLEWSYSPIVYRNRDGFGNKLREIIKYGYSPYSLGKHYLNLAKRNLKDAEGSSNLAGRQKQLLYSLRSLMIIKGLSENQEISARLFPGCMKHSSDGTSPELAAYLKLVNARKNSSLLFPGEVEEVMELIHCLLNCLEETVEDFGTGKQMTELLDKWFWESLESQGKDT</sequence>
<dbReference type="PANTHER" id="PTHR34817:SF2">
    <property type="entry name" value="NUCLEOTIDYLTRANSFERASE"/>
    <property type="match status" value="1"/>
</dbReference>
<dbReference type="Pfam" id="PF10127">
    <property type="entry name" value="RlaP"/>
    <property type="match status" value="1"/>
</dbReference>
<reference evidence="1 2" key="1">
    <citation type="journal article" date="2015" name="Stand. Genomic Sci.">
        <title>Genomic Encyclopedia of Bacterial and Archaeal Type Strains, Phase III: the genomes of soil and plant-associated and newly described type strains.</title>
        <authorList>
            <person name="Whitman W.B."/>
            <person name="Woyke T."/>
            <person name="Klenk H.P."/>
            <person name="Zhou Y."/>
            <person name="Lilburn T.G."/>
            <person name="Beck B.J."/>
            <person name="De Vos P."/>
            <person name="Vandamme P."/>
            <person name="Eisen J.A."/>
            <person name="Garrity G."/>
            <person name="Hugenholtz P."/>
            <person name="Kyrpides N.C."/>
        </authorList>
    </citation>
    <scope>NUCLEOTIDE SEQUENCE [LARGE SCALE GENOMIC DNA]</scope>
    <source>
        <strain evidence="1 2">CV53</strain>
    </source>
</reference>
<comment type="caution">
    <text evidence="1">The sequence shown here is derived from an EMBL/GenBank/DDBJ whole genome shotgun (WGS) entry which is preliminary data.</text>
</comment>
<dbReference type="AlphaFoldDB" id="A0A4R2B8S8"/>
<protein>
    <recommendedName>
        <fullName evidence="3">Nucleotidyltransferase</fullName>
    </recommendedName>
</protein>